<keyword evidence="2" id="KW-1185">Reference proteome</keyword>
<proteinExistence type="predicted"/>
<evidence type="ECO:0000313" key="1">
    <source>
        <dbReference type="EMBL" id="TRY64683.1"/>
    </source>
</evidence>
<dbReference type="AlphaFoldDB" id="A0A553NGV9"/>
<gene>
    <name evidence="1" type="ORF">DNTS_006392</name>
</gene>
<dbReference type="EMBL" id="SRMA01026977">
    <property type="protein sequence ID" value="TRY64683.1"/>
    <property type="molecule type" value="Genomic_DNA"/>
</dbReference>
<dbReference type="Proteomes" id="UP000316079">
    <property type="component" value="Unassembled WGS sequence"/>
</dbReference>
<name>A0A553NGV9_9TELE</name>
<evidence type="ECO:0000313" key="2">
    <source>
        <dbReference type="Proteomes" id="UP000316079"/>
    </source>
</evidence>
<sequence>MDILSKVEKGLLAPKGQAATTQHAMATLQDLLCWTKWVAEVHARHPMAAAFFFILGRLWKPTFEPFLVEFLAW</sequence>
<organism evidence="1 2">
    <name type="scientific">Danionella cerebrum</name>
    <dbReference type="NCBI Taxonomy" id="2873325"/>
    <lineage>
        <taxon>Eukaryota</taxon>
        <taxon>Metazoa</taxon>
        <taxon>Chordata</taxon>
        <taxon>Craniata</taxon>
        <taxon>Vertebrata</taxon>
        <taxon>Euteleostomi</taxon>
        <taxon>Actinopterygii</taxon>
        <taxon>Neopterygii</taxon>
        <taxon>Teleostei</taxon>
        <taxon>Ostariophysi</taxon>
        <taxon>Cypriniformes</taxon>
        <taxon>Danionidae</taxon>
        <taxon>Danioninae</taxon>
        <taxon>Danionella</taxon>
    </lineage>
</organism>
<comment type="caution">
    <text evidence="1">The sequence shown here is derived from an EMBL/GenBank/DDBJ whole genome shotgun (WGS) entry which is preliminary data.</text>
</comment>
<reference evidence="1 2" key="1">
    <citation type="journal article" date="2019" name="Sci. Data">
        <title>Hybrid genome assembly and annotation of Danionella translucida.</title>
        <authorList>
            <person name="Kadobianskyi M."/>
            <person name="Schulze L."/>
            <person name="Schuelke M."/>
            <person name="Judkewitz B."/>
        </authorList>
    </citation>
    <scope>NUCLEOTIDE SEQUENCE [LARGE SCALE GENOMIC DNA]</scope>
    <source>
        <strain evidence="1 2">Bolton</strain>
    </source>
</reference>
<accession>A0A553NGV9</accession>
<protein>
    <submittedName>
        <fullName evidence="1">Uncharacterized protein</fullName>
    </submittedName>
</protein>